<evidence type="ECO:0000313" key="1">
    <source>
        <dbReference type="EMBL" id="TCK63201.1"/>
    </source>
</evidence>
<protein>
    <recommendedName>
        <fullName evidence="3">DUF416 family protein</fullName>
    </recommendedName>
</protein>
<comment type="caution">
    <text evidence="1">The sequence shown here is derived from an EMBL/GenBank/DDBJ whole genome shotgun (WGS) entry which is preliminary data.</text>
</comment>
<dbReference type="OrthoDB" id="9204516at2"/>
<sequence>MLPASFLTNLKNLPRMAQLLFCACLAQRMMPNYKLFAQATGFASDDALDKYMALFWEYLGYPKARINFALQREQLDPVIPEVKNFDIYGVYPALDCCVALELLFSVVLTFDGDEAAQASQLSLSSVTNFLQMQNDFADDEAVFKEPLAVEELAFQKQCYDFALSFQRNHDYIKQVRKVARQEDVSNLGICLRDE</sequence>
<keyword evidence="2" id="KW-1185">Reference proteome</keyword>
<proteinExistence type="predicted"/>
<dbReference type="AlphaFoldDB" id="A0A4V2PSL9"/>
<dbReference type="Pfam" id="PF04222">
    <property type="entry name" value="DUF416"/>
    <property type="match status" value="1"/>
</dbReference>
<dbReference type="InterPro" id="IPR023381">
    <property type="entry name" value="YP001051499.1-like_dom_sf"/>
</dbReference>
<name>A0A4V2PSL9_9GAMM</name>
<evidence type="ECO:0000313" key="2">
    <source>
        <dbReference type="Proteomes" id="UP000295565"/>
    </source>
</evidence>
<dbReference type="EMBL" id="SMGD01000003">
    <property type="protein sequence ID" value="TCK63201.1"/>
    <property type="molecule type" value="Genomic_DNA"/>
</dbReference>
<evidence type="ECO:0008006" key="3">
    <source>
        <dbReference type="Google" id="ProtNLM"/>
    </source>
</evidence>
<reference evidence="1 2" key="1">
    <citation type="submission" date="2019-03" db="EMBL/GenBank/DDBJ databases">
        <title>Genomic Encyclopedia of Type Strains, Phase IV (KMG-IV): sequencing the most valuable type-strain genomes for metagenomic binning, comparative biology and taxonomic classification.</title>
        <authorList>
            <person name="Goeker M."/>
        </authorList>
    </citation>
    <scope>NUCLEOTIDE SEQUENCE [LARGE SCALE GENOMIC DNA]</scope>
    <source>
        <strain evidence="1 2">DSM 18577</strain>
    </source>
</reference>
<organism evidence="1 2">
    <name type="scientific">Celerinatantimonas diazotrophica</name>
    <dbReference type="NCBI Taxonomy" id="412034"/>
    <lineage>
        <taxon>Bacteria</taxon>
        <taxon>Pseudomonadati</taxon>
        <taxon>Pseudomonadota</taxon>
        <taxon>Gammaproteobacteria</taxon>
        <taxon>Celerinatantimonadaceae</taxon>
        <taxon>Celerinatantimonas</taxon>
    </lineage>
</organism>
<accession>A0A4V2PSL9</accession>
<dbReference type="Proteomes" id="UP000295565">
    <property type="component" value="Unassembled WGS sequence"/>
</dbReference>
<dbReference type="RefSeq" id="WP_131911170.1">
    <property type="nucleotide sequence ID" value="NZ_OU594967.1"/>
</dbReference>
<dbReference type="Gene3D" id="1.20.1590.10">
    <property type="entry name" value="YP_001051499.1 domain like"/>
    <property type="match status" value="1"/>
</dbReference>
<gene>
    <name evidence="1" type="ORF">EV690_0298</name>
</gene>
<dbReference type="InterPro" id="IPR007338">
    <property type="entry name" value="DUF416"/>
</dbReference>